<keyword evidence="3" id="KW-1185">Reference proteome</keyword>
<name>M7SPA3_EUTLA</name>
<dbReference type="Proteomes" id="UP000012174">
    <property type="component" value="Unassembled WGS sequence"/>
</dbReference>
<dbReference type="EMBL" id="KB706678">
    <property type="protein sequence ID" value="EMR66288.1"/>
    <property type="molecule type" value="Genomic_DNA"/>
</dbReference>
<gene>
    <name evidence="2" type="ORF">UCREL1_6724</name>
</gene>
<reference evidence="3" key="1">
    <citation type="journal article" date="2013" name="Genome Announc.">
        <title>Draft genome sequence of the grapevine dieback fungus Eutypa lata UCR-EL1.</title>
        <authorList>
            <person name="Blanco-Ulate B."/>
            <person name="Rolshausen P.E."/>
            <person name="Cantu D."/>
        </authorList>
    </citation>
    <scope>NUCLEOTIDE SEQUENCE [LARGE SCALE GENOMIC DNA]</scope>
    <source>
        <strain evidence="3">UCR-EL1</strain>
    </source>
</reference>
<evidence type="ECO:0000259" key="1">
    <source>
        <dbReference type="Pfam" id="PF06985"/>
    </source>
</evidence>
<dbReference type="InterPro" id="IPR010730">
    <property type="entry name" value="HET"/>
</dbReference>
<proteinExistence type="predicted"/>
<dbReference type="OrthoDB" id="2157530at2759"/>
<feature type="domain" description="Heterokaryon incompatibility" evidence="1">
    <location>
        <begin position="1"/>
        <end position="93"/>
    </location>
</feature>
<dbReference type="InterPro" id="IPR052895">
    <property type="entry name" value="HetReg/Transcr_Mod"/>
</dbReference>
<dbReference type="OMA" id="HETSWDS"/>
<organism evidence="2 3">
    <name type="scientific">Eutypa lata (strain UCR-EL1)</name>
    <name type="common">Grapevine dieback disease fungus</name>
    <name type="synonym">Eutypa armeniacae</name>
    <dbReference type="NCBI Taxonomy" id="1287681"/>
    <lineage>
        <taxon>Eukaryota</taxon>
        <taxon>Fungi</taxon>
        <taxon>Dikarya</taxon>
        <taxon>Ascomycota</taxon>
        <taxon>Pezizomycotina</taxon>
        <taxon>Sordariomycetes</taxon>
        <taxon>Xylariomycetidae</taxon>
        <taxon>Xylariales</taxon>
        <taxon>Diatrypaceae</taxon>
        <taxon>Eutypa</taxon>
    </lineage>
</organism>
<dbReference type="PANTHER" id="PTHR24148:SF64">
    <property type="entry name" value="HETEROKARYON INCOMPATIBILITY DOMAIN-CONTAINING PROTEIN"/>
    <property type="match status" value="1"/>
</dbReference>
<evidence type="ECO:0000313" key="2">
    <source>
        <dbReference type="EMBL" id="EMR66288.1"/>
    </source>
</evidence>
<protein>
    <submittedName>
        <fullName evidence="2">Putative ankyrin and het domain protein</fullName>
    </submittedName>
</protein>
<evidence type="ECO:0000313" key="3">
    <source>
        <dbReference type="Proteomes" id="UP000012174"/>
    </source>
</evidence>
<sequence>MGDIYSMASGTVVWLGEDPDDRGSEIIQGIEKIGRNIDRLGKYEEFLEYTNRATESQRLLNWMTEVGLEFADWGTFGKLFEYPWFGRAWIIQELVLSKNPTIIFGNKSLDWNLIQRIVPVAAAFDVQTHWMLDVPKDITQNFDNADFLSGTRFWHHSGKNKVSFFQL</sequence>
<dbReference type="Pfam" id="PF06985">
    <property type="entry name" value="HET"/>
    <property type="match status" value="1"/>
</dbReference>
<dbReference type="KEGG" id="ela:UCREL1_6724"/>
<dbReference type="HOGENOM" id="CLU_1594535_0_0_1"/>
<accession>M7SPA3</accession>
<dbReference type="AlphaFoldDB" id="M7SPA3"/>
<dbReference type="PANTHER" id="PTHR24148">
    <property type="entry name" value="ANKYRIN REPEAT DOMAIN-CONTAINING PROTEIN 39 HOMOLOG-RELATED"/>
    <property type="match status" value="1"/>
</dbReference>